<evidence type="ECO:0000256" key="6">
    <source>
        <dbReference type="ARBA" id="ARBA00022605"/>
    </source>
</evidence>
<dbReference type="InterPro" id="IPR018510">
    <property type="entry name" value="DAP_epimerase_AS"/>
</dbReference>
<feature type="site" description="Could be important to modulate the pK values of the two catalytic cysteine residues" evidence="11">
    <location>
        <position position="210"/>
    </location>
</feature>
<feature type="site" description="Could be important to modulate the pK values of the two catalytic cysteine residues" evidence="11">
    <location>
        <position position="161"/>
    </location>
</feature>
<gene>
    <name evidence="11" type="primary">dapF</name>
    <name evidence="13" type="ORF">SAMN04487959_106196</name>
</gene>
<feature type="site" description="Important for dimerization" evidence="11">
    <location>
        <position position="270"/>
    </location>
</feature>
<dbReference type="Proteomes" id="UP000199040">
    <property type="component" value="Unassembled WGS sequence"/>
</dbReference>
<feature type="binding site" evidence="11">
    <location>
        <position position="192"/>
    </location>
    <ligand>
        <name>substrate</name>
    </ligand>
</feature>
<dbReference type="STRING" id="442341.SAMN04487959_106196"/>
<dbReference type="NCBIfam" id="TIGR00652">
    <property type="entry name" value="DapF"/>
    <property type="match status" value="1"/>
</dbReference>
<evidence type="ECO:0000256" key="2">
    <source>
        <dbReference type="ARBA" id="ARBA00005196"/>
    </source>
</evidence>
<feature type="binding site" evidence="11">
    <location>
        <position position="13"/>
    </location>
    <ligand>
        <name>substrate</name>
    </ligand>
</feature>
<keyword evidence="14" id="KW-1185">Reference proteome</keyword>
<evidence type="ECO:0000256" key="8">
    <source>
        <dbReference type="ARBA" id="ARBA00023235"/>
    </source>
</evidence>
<dbReference type="SUPFAM" id="SSF54506">
    <property type="entry name" value="Diaminopimelate epimerase-like"/>
    <property type="match status" value="1"/>
</dbReference>
<evidence type="ECO:0000256" key="9">
    <source>
        <dbReference type="ARBA" id="ARBA00051712"/>
    </source>
</evidence>
<evidence type="ECO:0000256" key="10">
    <source>
        <dbReference type="ARBA" id="ARBA00074775"/>
    </source>
</evidence>
<dbReference type="GO" id="GO:0005829">
    <property type="term" value="C:cytosol"/>
    <property type="evidence" value="ECO:0007669"/>
    <property type="project" value="TreeGrafter"/>
</dbReference>
<evidence type="ECO:0000256" key="11">
    <source>
        <dbReference type="HAMAP-Rule" id="MF_00197"/>
    </source>
</evidence>
<feature type="binding site" evidence="11">
    <location>
        <begin position="210"/>
        <end position="211"/>
    </location>
    <ligand>
        <name>substrate</name>
    </ligand>
</feature>
<feature type="active site" evidence="12">
    <location>
        <position position="75"/>
    </location>
</feature>
<reference evidence="13 14" key="1">
    <citation type="submission" date="2016-10" db="EMBL/GenBank/DDBJ databases">
        <authorList>
            <person name="de Groot N.N."/>
        </authorList>
    </citation>
    <scope>NUCLEOTIDE SEQUENCE [LARGE SCALE GENOMIC DNA]</scope>
    <source>
        <strain evidence="13 14">CGMCC 1.6848</strain>
    </source>
</reference>
<dbReference type="PANTHER" id="PTHR31689">
    <property type="entry name" value="DIAMINOPIMELATE EPIMERASE, CHLOROPLASTIC"/>
    <property type="match status" value="1"/>
</dbReference>
<feature type="binding site" evidence="11">
    <location>
        <begin position="220"/>
        <end position="221"/>
    </location>
    <ligand>
        <name>substrate</name>
    </ligand>
</feature>
<dbReference type="FunFam" id="3.10.310.10:FF:000002">
    <property type="entry name" value="Diaminopimelate epimerase"/>
    <property type="match status" value="1"/>
</dbReference>
<feature type="binding site" evidence="11">
    <location>
        <begin position="76"/>
        <end position="77"/>
    </location>
    <ligand>
        <name>substrate</name>
    </ligand>
</feature>
<comment type="similarity">
    <text evidence="3 11">Belongs to the diaminopimelate epimerase family.</text>
</comment>
<dbReference type="Gene3D" id="3.10.310.10">
    <property type="entry name" value="Diaminopimelate Epimerase, Chain A, domain 1"/>
    <property type="match status" value="2"/>
</dbReference>
<dbReference type="FunFam" id="3.10.310.10:FF:000001">
    <property type="entry name" value="Diaminopimelate epimerase"/>
    <property type="match status" value="1"/>
</dbReference>
<organism evidence="13 14">
    <name type="scientific">Modicisalibacter xianhensis</name>
    <dbReference type="NCBI Taxonomy" id="442341"/>
    <lineage>
        <taxon>Bacteria</taxon>
        <taxon>Pseudomonadati</taxon>
        <taxon>Pseudomonadota</taxon>
        <taxon>Gammaproteobacteria</taxon>
        <taxon>Oceanospirillales</taxon>
        <taxon>Halomonadaceae</taxon>
        <taxon>Modicisalibacter</taxon>
    </lineage>
</organism>
<evidence type="ECO:0000256" key="5">
    <source>
        <dbReference type="ARBA" id="ARBA00022490"/>
    </source>
</evidence>
<dbReference type="RefSeq" id="WP_092845870.1">
    <property type="nucleotide sequence ID" value="NZ_FOPY01000006.1"/>
</dbReference>
<dbReference type="PROSITE" id="PS01326">
    <property type="entry name" value="DAP_EPIMERASE"/>
    <property type="match status" value="1"/>
</dbReference>
<dbReference type="HAMAP" id="MF_00197">
    <property type="entry name" value="DAP_epimerase"/>
    <property type="match status" value="1"/>
</dbReference>
<dbReference type="GO" id="GO:0008837">
    <property type="term" value="F:diaminopimelate epimerase activity"/>
    <property type="evidence" value="ECO:0007669"/>
    <property type="project" value="UniProtKB-UniRule"/>
</dbReference>
<comment type="catalytic activity">
    <reaction evidence="9 11">
        <text>(2S,6S)-2,6-diaminopimelate = meso-2,6-diaminopimelate</text>
        <dbReference type="Rhea" id="RHEA:15393"/>
        <dbReference type="ChEBI" id="CHEBI:57609"/>
        <dbReference type="ChEBI" id="CHEBI:57791"/>
        <dbReference type="EC" id="5.1.1.7"/>
    </reaction>
</comment>
<feature type="active site" description="Proton acceptor" evidence="11">
    <location>
        <position position="219"/>
    </location>
</feature>
<keyword evidence="5 11" id="KW-0963">Cytoplasm</keyword>
<evidence type="ECO:0000256" key="12">
    <source>
        <dbReference type="PROSITE-ProRule" id="PRU10125"/>
    </source>
</evidence>
<dbReference type="EMBL" id="FOPY01000006">
    <property type="protein sequence ID" value="SFH60912.1"/>
    <property type="molecule type" value="Genomic_DNA"/>
</dbReference>
<dbReference type="Pfam" id="PF01678">
    <property type="entry name" value="DAP_epimerase"/>
    <property type="match status" value="2"/>
</dbReference>
<dbReference type="PANTHER" id="PTHR31689:SF0">
    <property type="entry name" value="DIAMINOPIMELATE EPIMERASE"/>
    <property type="match status" value="1"/>
</dbReference>
<comment type="function">
    <text evidence="11">Catalyzes the stereoinversion of LL-2,6-diaminopimelate (L,L-DAP) to meso-diaminopimelate (meso-DAP), a precursor of L-lysine and an essential component of the bacterial peptidoglycan.</text>
</comment>
<evidence type="ECO:0000313" key="13">
    <source>
        <dbReference type="EMBL" id="SFH60912.1"/>
    </source>
</evidence>
<proteinExistence type="inferred from homology"/>
<dbReference type="AlphaFoldDB" id="A0A1I3BF68"/>
<sequence length="277" mass="30399">MLLHFTKMHGLGNDFMVVDLVTQRARFDEACIRQLADRHFGIGFDQLLVVEPPRDPDMDFRYRIYNADGSEVENCGNGARCFARFVCDQRLTHKREIRVETQGGPLTLVIEDDGRVRVNMGAPRFAPDAVPFDAAEDRPLHDLEVDSETLRVGVVSMGNPHAVLQVENVDSAPVERLGPAIESHPRFPRRVNAGFMQVVSRHAIRLRVYERGAGETLACGTGACAAVASGIRQGLLESPVDVELPGGSLTLEWAGDGEPLFMTGPAVRVFDGRVPLG</sequence>
<keyword evidence="8 11" id="KW-0413">Isomerase</keyword>
<evidence type="ECO:0000256" key="7">
    <source>
        <dbReference type="ARBA" id="ARBA00023154"/>
    </source>
</evidence>
<feature type="active site" description="Proton donor" evidence="11">
    <location>
        <position position="75"/>
    </location>
</feature>
<feature type="binding site" evidence="11">
    <location>
        <position position="159"/>
    </location>
    <ligand>
        <name>substrate</name>
    </ligand>
</feature>
<feature type="binding site" evidence="11">
    <location>
        <position position="66"/>
    </location>
    <ligand>
        <name>substrate</name>
    </ligand>
</feature>
<dbReference type="InterPro" id="IPR001653">
    <property type="entry name" value="DAP_epimerase_DapF"/>
</dbReference>
<dbReference type="EC" id="5.1.1.7" evidence="4 11"/>
<feature type="binding site" evidence="11">
    <location>
        <position position="46"/>
    </location>
    <ligand>
        <name>substrate</name>
    </ligand>
</feature>
<name>A0A1I3BF68_9GAMM</name>
<protein>
    <recommendedName>
        <fullName evidence="10 11">Diaminopimelate epimerase</fullName>
        <shortName evidence="11">DAP epimerase</shortName>
        <ecNumber evidence="4 11">5.1.1.7</ecNumber>
    </recommendedName>
    <alternativeName>
        <fullName evidence="11">PLP-independent amino acid racemase</fullName>
    </alternativeName>
</protein>
<comment type="subunit">
    <text evidence="11">Homodimer.</text>
</comment>
<evidence type="ECO:0000256" key="3">
    <source>
        <dbReference type="ARBA" id="ARBA00010219"/>
    </source>
</evidence>
<keyword evidence="6 11" id="KW-0028">Amino-acid biosynthesis</keyword>
<keyword evidence="7 11" id="KW-0457">Lysine biosynthesis</keyword>
<comment type="subcellular location">
    <subcellularLocation>
        <location evidence="1 11">Cytoplasm</location>
    </subcellularLocation>
</comment>
<comment type="pathway">
    <text evidence="2 11">Amino-acid biosynthesis; L-lysine biosynthesis via DAP pathway; DL-2,6-diaminopimelate from LL-2,6-diaminopimelate: step 1/1.</text>
</comment>
<evidence type="ECO:0000256" key="1">
    <source>
        <dbReference type="ARBA" id="ARBA00004496"/>
    </source>
</evidence>
<evidence type="ECO:0000256" key="4">
    <source>
        <dbReference type="ARBA" id="ARBA00013080"/>
    </source>
</evidence>
<dbReference type="GO" id="GO:0009089">
    <property type="term" value="P:lysine biosynthetic process via diaminopimelate"/>
    <property type="evidence" value="ECO:0007669"/>
    <property type="project" value="UniProtKB-UniRule"/>
</dbReference>
<dbReference type="UniPathway" id="UPA00034">
    <property type="reaction ID" value="UER00025"/>
</dbReference>
<evidence type="ECO:0000313" key="14">
    <source>
        <dbReference type="Proteomes" id="UP000199040"/>
    </source>
</evidence>
<accession>A0A1I3BF68</accession>